<keyword evidence="1" id="KW-0863">Zinc-finger</keyword>
<organism evidence="4 5">
    <name type="scientific">Nothophoma quercina</name>
    <dbReference type="NCBI Taxonomy" id="749835"/>
    <lineage>
        <taxon>Eukaryota</taxon>
        <taxon>Fungi</taxon>
        <taxon>Dikarya</taxon>
        <taxon>Ascomycota</taxon>
        <taxon>Pezizomycotina</taxon>
        <taxon>Dothideomycetes</taxon>
        <taxon>Pleosporomycetidae</taxon>
        <taxon>Pleosporales</taxon>
        <taxon>Pleosporineae</taxon>
        <taxon>Didymellaceae</taxon>
        <taxon>Nothophoma</taxon>
    </lineage>
</organism>
<evidence type="ECO:0000313" key="5">
    <source>
        <dbReference type="Proteomes" id="UP001521222"/>
    </source>
</evidence>
<keyword evidence="1" id="KW-0479">Metal-binding</keyword>
<comment type="similarity">
    <text evidence="1">Belongs to the lunapark family.</text>
</comment>
<keyword evidence="1" id="KW-0256">Endoplasmic reticulum</keyword>
<sequence>MVSLWPWRAGEDAASFERTLSTLTTKINRATAVNDKRRQTSRRARVMWTLYAGFAYILAALLLILVTGRQNWGVVEVSVIAGSPVVYVRSSNSQKQSLIVHSIYLVRYALTSYFDYRISNTDAYLRKLNKERDATINRLKEATKYNSTQQLLEKYGASPKQEAPQSSPNNKSPKGPQKPPKPQGPRTGIAPPPTANIQRPQNQSQNPSTPQRVPTAPTSPHGPPQPPSPDAEFAPNAFGPVDAMKQYSSAPSTSFTQSHWYDRILDALLGEDETQPKNRLVLICSECRLVNGQAPPGARTAEDIGKWRCGGCKAWNGKARPHEEVANLVQNWDAERTAKAKEMVRDAEEEDIVGEDEEEEPEIQEMVEVKEDTPPSKSTRSKMKGKGKK</sequence>
<keyword evidence="1" id="KW-0862">Zinc</keyword>
<dbReference type="Proteomes" id="UP001521222">
    <property type="component" value="Unassembled WGS sequence"/>
</dbReference>
<keyword evidence="1" id="KW-1133">Transmembrane helix</keyword>
<keyword evidence="1" id="KW-0472">Membrane</keyword>
<feature type="transmembrane region" description="Helical" evidence="1">
    <location>
        <begin position="46"/>
        <end position="66"/>
    </location>
</feature>
<dbReference type="InterPro" id="IPR019273">
    <property type="entry name" value="Lunapark_Znf"/>
</dbReference>
<accession>A0ABR3RRP2</accession>
<name>A0ABR3RRP2_9PLEO</name>
<dbReference type="Pfam" id="PF10058">
    <property type="entry name" value="Zn_ribbon_10"/>
    <property type="match status" value="1"/>
</dbReference>
<feature type="region of interest" description="Disordered" evidence="2">
    <location>
        <begin position="344"/>
        <end position="389"/>
    </location>
</feature>
<evidence type="ECO:0000259" key="3">
    <source>
        <dbReference type="Pfam" id="PF10058"/>
    </source>
</evidence>
<comment type="domain">
    <text evidence="1">The C4-type zinc finger motif is necessary both for its ER three-way tubular junction localization and formation.</text>
</comment>
<evidence type="ECO:0000256" key="2">
    <source>
        <dbReference type="SAM" id="MobiDB-lite"/>
    </source>
</evidence>
<dbReference type="PANTHER" id="PTHR22166:SF12">
    <property type="entry name" value="ENDOPLASMIC RETICULUM JUNCTION FORMATION PROTEIN LUNAPARK"/>
    <property type="match status" value="1"/>
</dbReference>
<comment type="caution">
    <text evidence="4">The sequence shown here is derived from an EMBL/GenBank/DDBJ whole genome shotgun (WGS) entry which is preliminary data.</text>
</comment>
<feature type="domain" description="Lunapark zinc ribbon" evidence="3">
    <location>
        <begin position="260"/>
        <end position="316"/>
    </location>
</feature>
<comment type="caution">
    <text evidence="1">Lacks conserved residue(s) required for the propagation of feature annotation.</text>
</comment>
<keyword evidence="1" id="KW-0812">Transmembrane</keyword>
<feature type="compositionally biased region" description="Pro residues" evidence="2">
    <location>
        <begin position="220"/>
        <end position="229"/>
    </location>
</feature>
<feature type="compositionally biased region" description="Low complexity" evidence="2">
    <location>
        <begin position="164"/>
        <end position="175"/>
    </location>
</feature>
<evidence type="ECO:0000256" key="1">
    <source>
        <dbReference type="RuleBase" id="RU367073"/>
    </source>
</evidence>
<keyword evidence="5" id="KW-1185">Reference proteome</keyword>
<gene>
    <name evidence="4" type="ORF">SLS59_002804</name>
</gene>
<feature type="compositionally biased region" description="Low complexity" evidence="2">
    <location>
        <begin position="198"/>
        <end position="219"/>
    </location>
</feature>
<dbReference type="InterPro" id="IPR040115">
    <property type="entry name" value="Lnp"/>
</dbReference>
<feature type="compositionally biased region" description="Basic residues" evidence="2">
    <location>
        <begin position="379"/>
        <end position="389"/>
    </location>
</feature>
<reference evidence="4 5" key="1">
    <citation type="submission" date="2024-02" db="EMBL/GenBank/DDBJ databases">
        <title>De novo assembly and annotation of 12 fungi associated with fruit tree decline syndrome in Ontario, Canada.</title>
        <authorList>
            <person name="Sulman M."/>
            <person name="Ellouze W."/>
            <person name="Ilyukhin E."/>
        </authorList>
    </citation>
    <scope>NUCLEOTIDE SEQUENCE [LARGE SCALE GENOMIC DNA]</scope>
    <source>
        <strain evidence="4 5">M97-236</strain>
    </source>
</reference>
<comment type="function">
    <text evidence="1">Plays a role in determining ER morphology.</text>
</comment>
<dbReference type="PANTHER" id="PTHR22166">
    <property type="entry name" value="ENDOPLASMIC RETICULUM JUNCTION FORMATION PROTEIN LUNAPARK"/>
    <property type="match status" value="1"/>
</dbReference>
<protein>
    <recommendedName>
        <fullName evidence="1">Endoplasmic reticulum junction formation protein lunapark</fullName>
    </recommendedName>
</protein>
<dbReference type="EMBL" id="JAKIXB020000007">
    <property type="protein sequence ID" value="KAL1607100.1"/>
    <property type="molecule type" value="Genomic_DNA"/>
</dbReference>
<proteinExistence type="inferred from homology"/>
<feature type="region of interest" description="Disordered" evidence="2">
    <location>
        <begin position="156"/>
        <end position="254"/>
    </location>
</feature>
<comment type="subcellular location">
    <subcellularLocation>
        <location evidence="1">Endoplasmic reticulum membrane</location>
        <topology evidence="1">Multi-pass membrane protein</topology>
    </subcellularLocation>
</comment>
<evidence type="ECO:0000313" key="4">
    <source>
        <dbReference type="EMBL" id="KAL1607100.1"/>
    </source>
</evidence>
<feature type="compositionally biased region" description="Acidic residues" evidence="2">
    <location>
        <begin position="347"/>
        <end position="365"/>
    </location>
</feature>